<dbReference type="AlphaFoldDB" id="A0A8E2EK49"/>
<proteinExistence type="predicted"/>
<evidence type="ECO:0000313" key="1">
    <source>
        <dbReference type="EMBL" id="OCK85516.1"/>
    </source>
</evidence>
<sequence>MWAIALPFKVAAPAAHGLGVTKCSTSLLKSLLYQTTGALFSFHQHKPQHGIFDVHTIWVPETLSLAPPQCVFDLSYLPISMFMLVLHVMSMP</sequence>
<dbReference type="EMBL" id="KV744817">
    <property type="protein sequence ID" value="OCK85516.1"/>
    <property type="molecule type" value="Genomic_DNA"/>
</dbReference>
<keyword evidence="2" id="KW-1185">Reference proteome</keyword>
<protein>
    <submittedName>
        <fullName evidence="1">Uncharacterized protein</fullName>
    </submittedName>
</protein>
<evidence type="ECO:0000313" key="2">
    <source>
        <dbReference type="Proteomes" id="UP000250266"/>
    </source>
</evidence>
<gene>
    <name evidence="1" type="ORF">K432DRAFT_26418</name>
</gene>
<name>A0A8E2EK49_9PEZI</name>
<reference evidence="1 2" key="1">
    <citation type="journal article" date="2016" name="Nat. Commun.">
        <title>Ectomycorrhizal ecology is imprinted in the genome of the dominant symbiotic fungus Cenococcum geophilum.</title>
        <authorList>
            <consortium name="DOE Joint Genome Institute"/>
            <person name="Peter M."/>
            <person name="Kohler A."/>
            <person name="Ohm R.A."/>
            <person name="Kuo A."/>
            <person name="Krutzmann J."/>
            <person name="Morin E."/>
            <person name="Arend M."/>
            <person name="Barry K.W."/>
            <person name="Binder M."/>
            <person name="Choi C."/>
            <person name="Clum A."/>
            <person name="Copeland A."/>
            <person name="Grisel N."/>
            <person name="Haridas S."/>
            <person name="Kipfer T."/>
            <person name="LaButti K."/>
            <person name="Lindquist E."/>
            <person name="Lipzen A."/>
            <person name="Maire R."/>
            <person name="Meier B."/>
            <person name="Mihaltcheva S."/>
            <person name="Molinier V."/>
            <person name="Murat C."/>
            <person name="Poggeler S."/>
            <person name="Quandt C.A."/>
            <person name="Sperisen C."/>
            <person name="Tritt A."/>
            <person name="Tisserant E."/>
            <person name="Crous P.W."/>
            <person name="Henrissat B."/>
            <person name="Nehls U."/>
            <person name="Egli S."/>
            <person name="Spatafora J.W."/>
            <person name="Grigoriev I.V."/>
            <person name="Martin F.M."/>
        </authorList>
    </citation>
    <scope>NUCLEOTIDE SEQUENCE [LARGE SCALE GENOMIC DNA]</scope>
    <source>
        <strain evidence="1 2">CBS 459.81</strain>
    </source>
</reference>
<accession>A0A8E2EK49</accession>
<organism evidence="1 2">
    <name type="scientific">Lepidopterella palustris CBS 459.81</name>
    <dbReference type="NCBI Taxonomy" id="1314670"/>
    <lineage>
        <taxon>Eukaryota</taxon>
        <taxon>Fungi</taxon>
        <taxon>Dikarya</taxon>
        <taxon>Ascomycota</taxon>
        <taxon>Pezizomycotina</taxon>
        <taxon>Dothideomycetes</taxon>
        <taxon>Pleosporomycetidae</taxon>
        <taxon>Mytilinidiales</taxon>
        <taxon>Argynnaceae</taxon>
        <taxon>Lepidopterella</taxon>
    </lineage>
</organism>
<dbReference type="Proteomes" id="UP000250266">
    <property type="component" value="Unassembled WGS sequence"/>
</dbReference>